<evidence type="ECO:0000313" key="1">
    <source>
        <dbReference type="EMBL" id="CCE24482.1"/>
    </source>
</evidence>
<protein>
    <submittedName>
        <fullName evidence="1">Uncharacterized protein</fullName>
    </submittedName>
</protein>
<dbReference type="EMBL" id="FO082060">
    <property type="protein sequence ID" value="CCE24482.1"/>
    <property type="molecule type" value="Genomic_DNA"/>
</dbReference>
<name>G4SZN8_META2</name>
<dbReference type="Proteomes" id="UP000008315">
    <property type="component" value="Chromosome"/>
</dbReference>
<keyword evidence="2" id="KW-1185">Reference proteome</keyword>
<dbReference type="PATRIC" id="fig|271065.3.peg.2884"/>
<accession>G4SZN8</accession>
<dbReference type="HOGENOM" id="CLU_3185660_0_0_6"/>
<dbReference type="RefSeq" id="WP_014149246.1">
    <property type="nucleotide sequence ID" value="NC_016112.1"/>
</dbReference>
<sequence length="46" mass="5439">MINDKRTDEFSDWLDNLKDRITKQRLKTISRAISLKSLELGHFDSC</sequence>
<proteinExistence type="predicted"/>
<reference evidence="2" key="1">
    <citation type="journal article" date="2012" name="J. Bacteriol.">
        <title>Genome sequence of the haloalkaliphilic methanotrophic bacterium Methylomicrobium alcaliphilum 20Z.</title>
        <authorList>
            <person name="Vuilleumier S."/>
            <person name="Khmelenina V.N."/>
            <person name="Bringel F."/>
            <person name="Reshetnikov A.S."/>
            <person name="Lajus A."/>
            <person name="Mangenot S."/>
            <person name="Rouy Z."/>
            <person name="Op den Camp H.J."/>
            <person name="Jetten M.S."/>
            <person name="Dispirito A.A."/>
            <person name="Dunfield P."/>
            <person name="Klotz M.G."/>
            <person name="Semrau J.D."/>
            <person name="Stein L.Y."/>
            <person name="Barbe V."/>
            <person name="Medigue C."/>
            <person name="Trotsenko Y.A."/>
            <person name="Kalyuzhnaya M.G."/>
        </authorList>
    </citation>
    <scope>NUCLEOTIDE SEQUENCE [LARGE SCALE GENOMIC DNA]</scope>
    <source>
        <strain evidence="2">DSM 19304 / NCIMB 14124 / VKM B-2133 / 20Z</strain>
    </source>
</reference>
<gene>
    <name evidence="1" type="ordered locus">MEALZ_2816</name>
</gene>
<evidence type="ECO:0000313" key="2">
    <source>
        <dbReference type="Proteomes" id="UP000008315"/>
    </source>
</evidence>
<dbReference type="KEGG" id="mah:MEALZ_2816"/>
<organism evidence="1 2">
    <name type="scientific">Methylotuvimicrobium alcaliphilum (strain DSM 19304 / NCIMB 14124 / VKM B-2133 / 20Z)</name>
    <name type="common">Methylomicrobium alcaliphilum</name>
    <dbReference type="NCBI Taxonomy" id="1091494"/>
    <lineage>
        <taxon>Bacteria</taxon>
        <taxon>Pseudomonadati</taxon>
        <taxon>Pseudomonadota</taxon>
        <taxon>Gammaproteobacteria</taxon>
        <taxon>Methylococcales</taxon>
        <taxon>Methylococcaceae</taxon>
        <taxon>Methylotuvimicrobium</taxon>
    </lineage>
</organism>
<dbReference type="AlphaFoldDB" id="G4SZN8"/>